<dbReference type="OrthoDB" id="3063746at2759"/>
<comment type="caution">
    <text evidence="2">The sequence shown here is derived from an EMBL/GenBank/DDBJ whole genome shotgun (WGS) entry which is preliminary data.</text>
</comment>
<dbReference type="STRING" id="39966.A0A369IZ15"/>
<proteinExistence type="predicted"/>
<dbReference type="InParanoid" id="A0A369IZ15"/>
<feature type="chain" id="PRO_5016976496" evidence="1">
    <location>
        <begin position="27"/>
        <end position="141"/>
    </location>
</feature>
<dbReference type="EMBL" id="LUEZ02000095">
    <property type="protein sequence ID" value="RDB14958.1"/>
    <property type="molecule type" value="Genomic_DNA"/>
</dbReference>
<feature type="signal peptide" evidence="1">
    <location>
        <begin position="1"/>
        <end position="26"/>
    </location>
</feature>
<reference evidence="2" key="1">
    <citation type="submission" date="2018-04" db="EMBL/GenBank/DDBJ databases">
        <title>Whole genome sequencing of Hypsizygus marmoreus.</title>
        <authorList>
            <person name="Choi I.-G."/>
            <person name="Min B."/>
            <person name="Kim J.-G."/>
            <person name="Kim S."/>
            <person name="Oh Y.-L."/>
            <person name="Kong W.-S."/>
            <person name="Park H."/>
            <person name="Jeong J."/>
            <person name="Song E.-S."/>
        </authorList>
    </citation>
    <scope>NUCLEOTIDE SEQUENCE [LARGE SCALE GENOMIC DNA]</scope>
    <source>
        <strain evidence="2">51987-8</strain>
    </source>
</reference>
<keyword evidence="1" id="KW-0732">Signal</keyword>
<organism evidence="2 3">
    <name type="scientific">Hypsizygus marmoreus</name>
    <name type="common">White beech mushroom</name>
    <name type="synonym">Agaricus marmoreus</name>
    <dbReference type="NCBI Taxonomy" id="39966"/>
    <lineage>
        <taxon>Eukaryota</taxon>
        <taxon>Fungi</taxon>
        <taxon>Dikarya</taxon>
        <taxon>Basidiomycota</taxon>
        <taxon>Agaricomycotina</taxon>
        <taxon>Agaricomycetes</taxon>
        <taxon>Agaricomycetidae</taxon>
        <taxon>Agaricales</taxon>
        <taxon>Tricholomatineae</taxon>
        <taxon>Lyophyllaceae</taxon>
        <taxon>Hypsizygus</taxon>
    </lineage>
</organism>
<sequence length="141" mass="15622">MALRQSLMLRLMWMPLPLALGPNAVAKNEVLLDDITGYQAKSLPKNCEVFDPDLQDPLLASSYVGLPNLYKGTLDSWDTRSGPGQINFIAWGPVPGYDLQLYADKKVAVCLSQCLQTDSYLRTPPPQGLQQMRLSGIFHSL</sequence>
<gene>
    <name evidence="2" type="ORF">Hypma_016201</name>
</gene>
<dbReference type="Proteomes" id="UP000076154">
    <property type="component" value="Unassembled WGS sequence"/>
</dbReference>
<evidence type="ECO:0000313" key="2">
    <source>
        <dbReference type="EMBL" id="RDB14958.1"/>
    </source>
</evidence>
<accession>A0A369IZ15</accession>
<keyword evidence="3" id="KW-1185">Reference proteome</keyword>
<evidence type="ECO:0000256" key="1">
    <source>
        <dbReference type="SAM" id="SignalP"/>
    </source>
</evidence>
<evidence type="ECO:0000313" key="3">
    <source>
        <dbReference type="Proteomes" id="UP000076154"/>
    </source>
</evidence>
<name>A0A369IZ15_HYPMA</name>
<protein>
    <submittedName>
        <fullName evidence="2">Uncharacterized protein</fullName>
    </submittedName>
</protein>
<dbReference type="AlphaFoldDB" id="A0A369IZ15"/>